<evidence type="ECO:0000259" key="2">
    <source>
        <dbReference type="Pfam" id="PF03372"/>
    </source>
</evidence>
<keyword evidence="3" id="KW-0255">Endonuclease</keyword>
<feature type="domain" description="Endonuclease/exonuclease/phosphatase" evidence="2">
    <location>
        <begin position="307"/>
        <end position="599"/>
    </location>
</feature>
<dbReference type="Proteomes" id="UP000268329">
    <property type="component" value="Chromosome"/>
</dbReference>
<dbReference type="AlphaFoldDB" id="A0A3G2JKM1"/>
<gene>
    <name evidence="3" type="ORF">D9753_27150</name>
</gene>
<evidence type="ECO:0000313" key="4">
    <source>
        <dbReference type="Proteomes" id="UP000268329"/>
    </source>
</evidence>
<keyword evidence="3" id="KW-0540">Nuclease</keyword>
<proteinExistence type="predicted"/>
<dbReference type="EMBL" id="CP033073">
    <property type="protein sequence ID" value="AYN41955.1"/>
    <property type="molecule type" value="Genomic_DNA"/>
</dbReference>
<accession>A0A3G2JKM1</accession>
<dbReference type="KEGG" id="sdd:D9753_27150"/>
<dbReference type="PANTHER" id="PTHR42834">
    <property type="entry name" value="ENDONUCLEASE/EXONUCLEASE/PHOSPHATASE FAMILY PROTEIN (AFU_ORTHOLOGUE AFUA_3G09210)"/>
    <property type="match status" value="1"/>
</dbReference>
<dbReference type="InterPro" id="IPR005135">
    <property type="entry name" value="Endo/exonuclease/phosphatase"/>
</dbReference>
<keyword evidence="4" id="KW-1185">Reference proteome</keyword>
<dbReference type="SUPFAM" id="SSF56219">
    <property type="entry name" value="DNase I-like"/>
    <property type="match status" value="1"/>
</dbReference>
<evidence type="ECO:0000313" key="3">
    <source>
        <dbReference type="EMBL" id="AYN41955.1"/>
    </source>
</evidence>
<name>A0A3G2JKM1_9ACTN</name>
<protein>
    <submittedName>
        <fullName evidence="3">Endonuclease/exonuclease/phosphatase</fullName>
    </submittedName>
</protein>
<dbReference type="GO" id="GO:0004527">
    <property type="term" value="F:exonuclease activity"/>
    <property type="evidence" value="ECO:0007669"/>
    <property type="project" value="UniProtKB-KW"/>
</dbReference>
<feature type="signal peptide" evidence="1">
    <location>
        <begin position="1"/>
        <end position="23"/>
    </location>
</feature>
<dbReference type="Gene3D" id="3.60.10.10">
    <property type="entry name" value="Endonuclease/exonuclease/phosphatase"/>
    <property type="match status" value="1"/>
</dbReference>
<dbReference type="CDD" id="cd04486">
    <property type="entry name" value="YhcR_OBF_like"/>
    <property type="match status" value="1"/>
</dbReference>
<reference evidence="3 4" key="1">
    <citation type="submission" date="2018-10" db="EMBL/GenBank/DDBJ databases">
        <title>The genome of Streptomyces dangxiongensis Z022.</title>
        <authorList>
            <person name="Zhang B."/>
        </authorList>
    </citation>
    <scope>NUCLEOTIDE SEQUENCE [LARGE SCALE GENOMIC DNA]</scope>
    <source>
        <strain evidence="3 4">Z022</strain>
    </source>
</reference>
<dbReference type="Pfam" id="PF03372">
    <property type="entry name" value="Exo_endo_phos"/>
    <property type="match status" value="1"/>
</dbReference>
<feature type="chain" id="PRO_5038655197" evidence="1">
    <location>
        <begin position="24"/>
        <end position="608"/>
    </location>
</feature>
<dbReference type="RefSeq" id="WP_121789390.1">
    <property type="nucleotide sequence ID" value="NZ_CP033073.1"/>
</dbReference>
<dbReference type="OrthoDB" id="1016457at2"/>
<organism evidence="3 4">
    <name type="scientific">Streptomyces dangxiongensis</name>
    <dbReference type="NCBI Taxonomy" id="1442032"/>
    <lineage>
        <taxon>Bacteria</taxon>
        <taxon>Bacillati</taxon>
        <taxon>Actinomycetota</taxon>
        <taxon>Actinomycetes</taxon>
        <taxon>Kitasatosporales</taxon>
        <taxon>Streptomycetaceae</taxon>
        <taxon>Streptomyces</taxon>
    </lineage>
</organism>
<keyword evidence="3" id="KW-0378">Hydrolase</keyword>
<dbReference type="InterPro" id="IPR036691">
    <property type="entry name" value="Endo/exonu/phosph_ase_sf"/>
</dbReference>
<keyword evidence="3" id="KW-0269">Exonuclease</keyword>
<keyword evidence="1" id="KW-0732">Signal</keyword>
<evidence type="ECO:0000256" key="1">
    <source>
        <dbReference type="SAM" id="SignalP"/>
    </source>
</evidence>
<dbReference type="PANTHER" id="PTHR42834:SF1">
    <property type="entry name" value="ENDONUCLEASE_EXONUCLEASE_PHOSPHATASE FAMILY PROTEIN (AFU_ORTHOLOGUE AFUA_3G09210)"/>
    <property type="match status" value="1"/>
</dbReference>
<dbReference type="GO" id="GO:0004519">
    <property type="term" value="F:endonuclease activity"/>
    <property type="evidence" value="ECO:0007669"/>
    <property type="project" value="UniProtKB-KW"/>
</dbReference>
<sequence>MPSRSSARLAALTVAAVCSAASAVVLTSPAHADAVRIHDVQGTTRVSPFAGQKVSDVPGIVTATRTYGSSKGFWMQDATPDENPATSEGVFVFTSSAPKAAVGDSVTVTGTVSEYVPGGTSSGNQSVTEITKPVVTTVSSGNAVPAPAVVDEDAVPDAYSPAGDTAANGSVNGLTLDPSAYALDYYESLEGMTVQVHDARVVTATDPYSELWVTVKPHEHRNRRGGTVYGSYDSQNTGRLQIQSLGATADFPKANVGDTLGGTTTGPLDFNQFGGYTLVASTLGTLESGGLQRETTRRQSGRELAVATYNVENLDPSDTTFASHASAIVNNLRSPDIVSLEEIQDDNGAKDDGTVGSGETVRKLIDAIVAAGGPRYDWRTIDPVNDQDGGEPGGNIRQVFLFNPERVSFTDRAGGDATTPAGVTEVHGKARLTISPGRIDPSNAAWKSSRKPLAGEFVFRGRTVFVIANHLNSKGGDQGLAAQYQPPVRSSEIQRHAQATAVNAFVKDILSAQKNADVIALGDMNDFEFSGTAEILEGDGELWSAIKSLPRSERYTYDYQGNEQVLDQILISPAIRRGCDFEYDSVHINSEFNDQISDHDPQVLRFRP</sequence>